<dbReference type="Gene3D" id="3.90.1150.200">
    <property type="match status" value="1"/>
</dbReference>
<feature type="domain" description="YdhG-like" evidence="1">
    <location>
        <begin position="17"/>
        <end position="108"/>
    </location>
</feature>
<organism evidence="2 3">
    <name type="scientific">Chryseobacterium geocarposphaerae</name>
    <dbReference type="NCBI Taxonomy" id="1416776"/>
    <lineage>
        <taxon>Bacteria</taxon>
        <taxon>Pseudomonadati</taxon>
        <taxon>Bacteroidota</taxon>
        <taxon>Flavobacteriia</taxon>
        <taxon>Flavobacteriales</taxon>
        <taxon>Weeksellaceae</taxon>
        <taxon>Chryseobacterium group</taxon>
        <taxon>Chryseobacterium</taxon>
    </lineage>
</organism>
<proteinExistence type="predicted"/>
<reference evidence="2 3" key="1">
    <citation type="submission" date="2017-11" db="EMBL/GenBank/DDBJ databases">
        <title>Genomic Encyclopedia of Archaeal and Bacterial Type Strains, Phase II (KMG-II): From Individual Species to Whole Genera.</title>
        <authorList>
            <person name="Goeker M."/>
        </authorList>
    </citation>
    <scope>NUCLEOTIDE SEQUENCE [LARGE SCALE GENOMIC DNA]</scope>
    <source>
        <strain evidence="2 3">DSM 27617</strain>
    </source>
</reference>
<evidence type="ECO:0000313" key="2">
    <source>
        <dbReference type="EMBL" id="PJJ67242.1"/>
    </source>
</evidence>
<dbReference type="EMBL" id="PGFD01000001">
    <property type="protein sequence ID" value="PJJ67242.1"/>
    <property type="molecule type" value="Genomic_DNA"/>
</dbReference>
<comment type="caution">
    <text evidence="2">The sequence shown here is derived from an EMBL/GenBank/DDBJ whole genome shotgun (WGS) entry which is preliminary data.</text>
</comment>
<name>A0A2M9C903_9FLAO</name>
<dbReference type="RefSeq" id="WP_100377003.1">
    <property type="nucleotide sequence ID" value="NZ_PGFD01000001.1"/>
</dbReference>
<dbReference type="OrthoDB" id="192368at2"/>
<gene>
    <name evidence="2" type="ORF">CLV73_1244</name>
</gene>
<evidence type="ECO:0000313" key="3">
    <source>
        <dbReference type="Proteomes" id="UP000228740"/>
    </source>
</evidence>
<accession>A0A2M9C903</accession>
<protein>
    <submittedName>
        <fullName evidence="2">Uncharacterized protein YdhG (YjbR/CyaY superfamily)</fullName>
    </submittedName>
</protein>
<dbReference type="SUPFAM" id="SSF159888">
    <property type="entry name" value="YdhG-like"/>
    <property type="match status" value="1"/>
</dbReference>
<evidence type="ECO:0000259" key="1">
    <source>
        <dbReference type="Pfam" id="PF08818"/>
    </source>
</evidence>
<dbReference type="Pfam" id="PF08818">
    <property type="entry name" value="DUF1801"/>
    <property type="match status" value="1"/>
</dbReference>
<dbReference type="AlphaFoldDB" id="A0A2M9C903"/>
<keyword evidence="3" id="KW-1185">Reference proteome</keyword>
<dbReference type="Proteomes" id="UP000228740">
    <property type="component" value="Unassembled WGS sequence"/>
</dbReference>
<sequence length="131" mass="15434">MNSDIQQYIESQTESDQKICLKLSEIINENLIEAESKIWHAHPVWFLDGNPIVGYSKQKKGVRLMFWSGKSFNEELLNVYGGKFQDASVFYNDVSEINVEDLKRYLEKSEKIQWDYKNIVKRKGQLIQIKK</sequence>
<dbReference type="InterPro" id="IPR014922">
    <property type="entry name" value="YdhG-like"/>
</dbReference>